<feature type="compositionally biased region" description="Low complexity" evidence="4">
    <location>
        <begin position="919"/>
        <end position="930"/>
    </location>
</feature>
<dbReference type="GO" id="GO:0006355">
    <property type="term" value="P:regulation of DNA-templated transcription"/>
    <property type="evidence" value="ECO:0007669"/>
    <property type="project" value="InterPro"/>
</dbReference>
<dbReference type="GO" id="GO:0008270">
    <property type="term" value="F:zinc ion binding"/>
    <property type="evidence" value="ECO:0007669"/>
    <property type="project" value="UniProtKB-KW"/>
</dbReference>
<dbReference type="Gene3D" id="3.30.40.10">
    <property type="entry name" value="Zinc/RING finger domain, C3HC4 (zinc finger)"/>
    <property type="match status" value="1"/>
</dbReference>
<feature type="compositionally biased region" description="Polar residues" evidence="4">
    <location>
        <begin position="642"/>
        <end position="652"/>
    </location>
</feature>
<feature type="region of interest" description="Disordered" evidence="4">
    <location>
        <begin position="243"/>
        <end position="305"/>
    </location>
</feature>
<name>A0A9P7FZH7_9AGAR</name>
<evidence type="ECO:0000313" key="7">
    <source>
        <dbReference type="Proteomes" id="UP000717328"/>
    </source>
</evidence>
<feature type="region of interest" description="Disordered" evidence="4">
    <location>
        <begin position="539"/>
        <end position="611"/>
    </location>
</feature>
<proteinExistence type="predicted"/>
<feature type="region of interest" description="Disordered" evidence="4">
    <location>
        <begin position="860"/>
        <end position="958"/>
    </location>
</feature>
<feature type="region of interest" description="Disordered" evidence="4">
    <location>
        <begin position="780"/>
        <end position="812"/>
    </location>
</feature>
<feature type="compositionally biased region" description="Polar residues" evidence="4">
    <location>
        <begin position="949"/>
        <end position="958"/>
    </location>
</feature>
<keyword evidence="7" id="KW-1185">Reference proteome</keyword>
<dbReference type="GO" id="GO:0031213">
    <property type="term" value="C:RSF complex"/>
    <property type="evidence" value="ECO:0007669"/>
    <property type="project" value="InterPro"/>
</dbReference>
<feature type="region of interest" description="Disordered" evidence="4">
    <location>
        <begin position="725"/>
        <end position="745"/>
    </location>
</feature>
<protein>
    <recommendedName>
        <fullName evidence="5">Zinc finger PHD-type domain-containing protein</fullName>
    </recommendedName>
</protein>
<feature type="region of interest" description="Disordered" evidence="4">
    <location>
        <begin position="51"/>
        <end position="110"/>
    </location>
</feature>
<dbReference type="InterPro" id="IPR019787">
    <property type="entry name" value="Znf_PHD-finger"/>
</dbReference>
<evidence type="ECO:0000256" key="4">
    <source>
        <dbReference type="SAM" id="MobiDB-lite"/>
    </source>
</evidence>
<dbReference type="PANTHER" id="PTHR14296">
    <property type="entry name" value="REMODELING AND SPACING FACTOR 1"/>
    <property type="match status" value="1"/>
</dbReference>
<reference evidence="6" key="1">
    <citation type="submission" date="2021-02" db="EMBL/GenBank/DDBJ databases">
        <authorList>
            <person name="Nieuwenhuis M."/>
            <person name="Van De Peppel L.J.J."/>
        </authorList>
    </citation>
    <scope>NUCLEOTIDE SEQUENCE</scope>
    <source>
        <strain evidence="6">D49</strain>
    </source>
</reference>
<dbReference type="PANTHER" id="PTHR14296:SF3">
    <property type="entry name" value="DIKAR, ISOFORM F"/>
    <property type="match status" value="1"/>
</dbReference>
<dbReference type="SUPFAM" id="SSF57903">
    <property type="entry name" value="FYVE/PHD zinc finger"/>
    <property type="match status" value="1"/>
</dbReference>
<feature type="compositionally biased region" description="Acidic residues" evidence="4">
    <location>
        <begin position="408"/>
        <end position="435"/>
    </location>
</feature>
<feature type="region of interest" description="Disordered" evidence="4">
    <location>
        <begin position="320"/>
        <end position="363"/>
    </location>
</feature>
<feature type="compositionally biased region" description="Basic residues" evidence="4">
    <location>
        <begin position="383"/>
        <end position="393"/>
    </location>
</feature>
<evidence type="ECO:0000256" key="3">
    <source>
        <dbReference type="ARBA" id="ARBA00022833"/>
    </source>
</evidence>
<feature type="compositionally biased region" description="Polar residues" evidence="4">
    <location>
        <begin position="878"/>
        <end position="894"/>
    </location>
</feature>
<dbReference type="AlphaFoldDB" id="A0A9P7FZH7"/>
<feature type="domain" description="Zinc finger PHD-type" evidence="5">
    <location>
        <begin position="663"/>
        <end position="720"/>
    </location>
</feature>
<feature type="region of interest" description="Disordered" evidence="4">
    <location>
        <begin position="379"/>
        <end position="465"/>
    </location>
</feature>
<keyword evidence="2" id="KW-0863">Zinc-finger</keyword>
<dbReference type="Pfam" id="PF00628">
    <property type="entry name" value="PHD"/>
    <property type="match status" value="1"/>
</dbReference>
<dbReference type="InterPro" id="IPR011011">
    <property type="entry name" value="Znf_FYVE_PHD"/>
</dbReference>
<dbReference type="InterPro" id="IPR028938">
    <property type="entry name" value="Rsf1-like"/>
</dbReference>
<gene>
    <name evidence="6" type="ORF">H0H81_002416</name>
</gene>
<organism evidence="6 7">
    <name type="scientific">Sphagnurus paluster</name>
    <dbReference type="NCBI Taxonomy" id="117069"/>
    <lineage>
        <taxon>Eukaryota</taxon>
        <taxon>Fungi</taxon>
        <taxon>Dikarya</taxon>
        <taxon>Basidiomycota</taxon>
        <taxon>Agaricomycotina</taxon>
        <taxon>Agaricomycetes</taxon>
        <taxon>Agaricomycetidae</taxon>
        <taxon>Agaricales</taxon>
        <taxon>Tricholomatineae</taxon>
        <taxon>Lyophyllaceae</taxon>
        <taxon>Sphagnurus</taxon>
    </lineage>
</organism>
<dbReference type="CDD" id="cd15489">
    <property type="entry name" value="PHD_SF"/>
    <property type="match status" value="1"/>
</dbReference>
<feature type="compositionally biased region" description="Basic and acidic residues" evidence="4">
    <location>
        <begin position="541"/>
        <end position="602"/>
    </location>
</feature>
<accession>A0A9P7FZH7</accession>
<dbReference type="InterPro" id="IPR013083">
    <property type="entry name" value="Znf_RING/FYVE/PHD"/>
</dbReference>
<evidence type="ECO:0000259" key="5">
    <source>
        <dbReference type="SMART" id="SM00249"/>
    </source>
</evidence>
<keyword evidence="1" id="KW-0479">Metal-binding</keyword>
<dbReference type="InterPro" id="IPR019786">
    <property type="entry name" value="Zinc_finger_PHD-type_CS"/>
</dbReference>
<feature type="compositionally biased region" description="Low complexity" evidence="4">
    <location>
        <begin position="801"/>
        <end position="811"/>
    </location>
</feature>
<dbReference type="PROSITE" id="PS01359">
    <property type="entry name" value="ZF_PHD_1"/>
    <property type="match status" value="1"/>
</dbReference>
<dbReference type="SMART" id="SM00249">
    <property type="entry name" value="PHD"/>
    <property type="match status" value="1"/>
</dbReference>
<dbReference type="OrthoDB" id="303107at2759"/>
<feature type="compositionally biased region" description="Polar residues" evidence="4">
    <location>
        <begin position="860"/>
        <end position="870"/>
    </location>
</feature>
<feature type="compositionally biased region" description="Basic and acidic residues" evidence="4">
    <location>
        <begin position="83"/>
        <end position="95"/>
    </location>
</feature>
<comment type="caution">
    <text evidence="6">The sequence shown here is derived from an EMBL/GenBank/DDBJ whole genome shotgun (WGS) entry which is preliminary data.</text>
</comment>
<keyword evidence="3" id="KW-0862">Zinc</keyword>
<sequence>MNDVSLNAIEEDLVHGSNIVLPRIMQRLLYTVSYDRKVSLSNWQTALRKQYRKRDPAANPIGPEPRVDELDQASSPSPEEYLDDIHDESKDHEVEDSGDNVARPSVNPDEILESTRASTADRALSIGASVKGFSLQPSELDLKQSSLGDDPTQQEESKNWLDLPMLTKLDSMHILTEWQFQNALRLRTLMRSDDENASWRIEPIGYDSKSNAYWLIGGKPPLTHYAPYLLSFHLADRIWLQRPIPKPPRNKATNNAASLKRKRSAKTVPKDKGRSAPTPAPKRQRLHVEEPVGRGRAAKAQAKVKLDAQAKELEELNRQAKGLRSSARGRGVVASTSPVKQAVPAPTGTRVSARLRGREDEHEWQAVPDEWLNDVVITSTKANGRRGPPKKQKTGLESDASDISDLTELTEENDGDEDLEDDEDEDQEPEPEEQPVYEQGETKPAIETCAPPVDDRGLESPPISPEGFIEWETICVTLHEWEHIAERFEKATHYTEKALYKVLVNNIVPIVVEELREIERKEKLSTAITQRKRSSRLLLRQSEKEEAEAAERKRREEEERNSRAKRQEARAKKEEAERERREMARELRRREREEREEKEKAAEANGGAIATQRHFYSSEMLIDVVGDGSAAHEHQPKYATNGKVSNIGTSGSKTPVGDDWELDCEICNRRGINWDDGTPMMSCGICSKWQHIACHDLADQQAGRQRRNWDLVEFFCLQCQKRRTSSSRTAPPQPHFSSSMGQPQVHTPYISQHSITSLAQASHYTDSGYPHAVPVSMNGDFSYSRDTRMSSTRPPVPSIPQPSQVSRQQSQHYGTPISFTHYQPQQRGFSSTAEPFYGQSSHTQSYGYAASQNQYSQYPAMNGNVHSYHQPSPARWDPSNTSSQRSTSEHSTAGPTPYNATGAGHTSAASHYGHPGPATTQTTMHWQQQPHHPPPTTHNGTPPQLNRYPPNSYQPAPS</sequence>
<evidence type="ECO:0000313" key="6">
    <source>
        <dbReference type="EMBL" id="KAG5637972.1"/>
    </source>
</evidence>
<dbReference type="InterPro" id="IPR001965">
    <property type="entry name" value="Znf_PHD"/>
</dbReference>
<dbReference type="Proteomes" id="UP000717328">
    <property type="component" value="Unassembled WGS sequence"/>
</dbReference>
<evidence type="ECO:0000256" key="1">
    <source>
        <dbReference type="ARBA" id="ARBA00022723"/>
    </source>
</evidence>
<evidence type="ECO:0000256" key="2">
    <source>
        <dbReference type="ARBA" id="ARBA00022771"/>
    </source>
</evidence>
<feature type="compositionally biased region" description="Polar residues" evidence="4">
    <location>
        <begin position="726"/>
        <end position="745"/>
    </location>
</feature>
<dbReference type="EMBL" id="JABCKI010005790">
    <property type="protein sequence ID" value="KAG5637972.1"/>
    <property type="molecule type" value="Genomic_DNA"/>
</dbReference>
<reference evidence="6" key="2">
    <citation type="submission" date="2021-10" db="EMBL/GenBank/DDBJ databases">
        <title>Phylogenomics reveals ancestral predisposition of the termite-cultivated fungus Termitomyces towards a domesticated lifestyle.</title>
        <authorList>
            <person name="Auxier B."/>
            <person name="Grum-Grzhimaylo A."/>
            <person name="Cardenas M.E."/>
            <person name="Lodge J.D."/>
            <person name="Laessoe T."/>
            <person name="Pedersen O."/>
            <person name="Smith M.E."/>
            <person name="Kuyper T.W."/>
            <person name="Franco-Molano E.A."/>
            <person name="Baroni T.J."/>
            <person name="Aanen D.K."/>
        </authorList>
    </citation>
    <scope>NUCLEOTIDE SEQUENCE</scope>
    <source>
        <strain evidence="6">D49</strain>
    </source>
</reference>
<feature type="region of interest" description="Disordered" evidence="4">
    <location>
        <begin position="632"/>
        <end position="652"/>
    </location>
</feature>